<comment type="similarity">
    <text evidence="1 5">Belongs to the glutathione peroxidase family.</text>
</comment>
<dbReference type="PROSITE" id="PS51352">
    <property type="entry name" value="THIOREDOXIN_2"/>
    <property type="match status" value="1"/>
</dbReference>
<dbReference type="PIRSF" id="PIRSF000303">
    <property type="entry name" value="Glutathion_perox"/>
    <property type="match status" value="1"/>
</dbReference>
<evidence type="ECO:0000313" key="8">
    <source>
        <dbReference type="Proteomes" id="UP000013167"/>
    </source>
</evidence>
<evidence type="ECO:0000256" key="3">
    <source>
        <dbReference type="ARBA" id="ARBA00023002"/>
    </source>
</evidence>
<dbReference type="OrthoDB" id="9785502at2"/>
<keyword evidence="3 5" id="KW-0560">Oxidoreductase</keyword>
<keyword evidence="8" id="KW-1185">Reference proteome</keyword>
<dbReference type="GO" id="GO:0004601">
    <property type="term" value="F:peroxidase activity"/>
    <property type="evidence" value="ECO:0007669"/>
    <property type="project" value="UniProtKB-KW"/>
</dbReference>
<dbReference type="GO" id="GO:0034599">
    <property type="term" value="P:cellular response to oxidative stress"/>
    <property type="evidence" value="ECO:0007669"/>
    <property type="project" value="TreeGrafter"/>
</dbReference>
<dbReference type="Proteomes" id="UP000013167">
    <property type="component" value="Unassembled WGS sequence"/>
</dbReference>
<reference evidence="7 8" key="1">
    <citation type="journal article" date="2013" name="ISME J.">
        <title>A metabolic model for members of the genus Tetrasphaera involved in enhanced biological phosphorus removal.</title>
        <authorList>
            <person name="Kristiansen R."/>
            <person name="Nguyen H.T.T."/>
            <person name="Saunders A.M."/>
            <person name="Nielsen J.L."/>
            <person name="Wimmer R."/>
            <person name="Le V.Q."/>
            <person name="McIlroy S.J."/>
            <person name="Petrovski S."/>
            <person name="Seviour R.J."/>
            <person name="Calteau A."/>
            <person name="Nielsen K.L."/>
            <person name="Nielsen P.H."/>
        </authorList>
    </citation>
    <scope>NUCLEOTIDE SEQUENCE [LARGE SCALE GENOMIC DNA]</scope>
    <source>
        <strain evidence="7 8">Lp2</strain>
    </source>
</reference>
<dbReference type="PROSITE" id="PS00763">
    <property type="entry name" value="GLUTATHIONE_PEROXID_2"/>
    <property type="match status" value="1"/>
</dbReference>
<dbReference type="STRING" id="1193181.BN10_930003"/>
<dbReference type="PANTHER" id="PTHR11592">
    <property type="entry name" value="GLUTATHIONE PEROXIDASE"/>
    <property type="match status" value="1"/>
</dbReference>
<evidence type="ECO:0000313" key="7">
    <source>
        <dbReference type="EMBL" id="CCH71429.1"/>
    </source>
</evidence>
<feature type="domain" description="Thioredoxin" evidence="6">
    <location>
        <begin position="1"/>
        <end position="160"/>
    </location>
</feature>
<sequence length="163" mass="17727">MSSLSDFHAATLTGTDQDLSAYAGDVVLVVNTASKCGFTPQYAGLEELYAAHKDEGFVVLGFPCNQFGAQEPGTEDEIGEFCQLNYGVSFPMFAKIDVNGEDTHPLYRWLKTEKSGLLGGRIKWNFTKFLVGRDGQVIERFAPTTTPADLEKDVVAALAAPRP</sequence>
<dbReference type="AlphaFoldDB" id="N0E6F0"/>
<dbReference type="CDD" id="cd00340">
    <property type="entry name" value="GSH_Peroxidase"/>
    <property type="match status" value="1"/>
</dbReference>
<accession>N0E6F0</accession>
<dbReference type="InterPro" id="IPR013766">
    <property type="entry name" value="Thioredoxin_domain"/>
</dbReference>
<dbReference type="FunFam" id="3.40.30.10:FF:000010">
    <property type="entry name" value="Glutathione peroxidase"/>
    <property type="match status" value="1"/>
</dbReference>
<evidence type="ECO:0000256" key="1">
    <source>
        <dbReference type="ARBA" id="ARBA00006926"/>
    </source>
</evidence>
<dbReference type="PRINTS" id="PR01011">
    <property type="entry name" value="GLUTPROXDASE"/>
</dbReference>
<dbReference type="EMBL" id="CAIZ01000167">
    <property type="protein sequence ID" value="CCH71429.1"/>
    <property type="molecule type" value="Genomic_DNA"/>
</dbReference>
<evidence type="ECO:0000256" key="4">
    <source>
        <dbReference type="PIRSR" id="PIRSR000303-1"/>
    </source>
</evidence>
<dbReference type="InterPro" id="IPR029760">
    <property type="entry name" value="GPX_CS"/>
</dbReference>
<dbReference type="eggNOG" id="COG0386">
    <property type="taxonomic scope" value="Bacteria"/>
</dbReference>
<feature type="active site" evidence="4">
    <location>
        <position position="36"/>
    </location>
</feature>
<gene>
    <name evidence="7" type="primary">bsaA</name>
    <name evidence="7" type="ORF">BN10_930003</name>
</gene>
<dbReference type="InterPro" id="IPR036249">
    <property type="entry name" value="Thioredoxin-like_sf"/>
</dbReference>
<dbReference type="InterPro" id="IPR000889">
    <property type="entry name" value="Glutathione_peroxidase"/>
</dbReference>
<protein>
    <recommendedName>
        <fullName evidence="5">Glutathione peroxidase</fullName>
    </recommendedName>
</protein>
<dbReference type="PANTHER" id="PTHR11592:SF78">
    <property type="entry name" value="GLUTATHIONE PEROXIDASE"/>
    <property type="match status" value="1"/>
</dbReference>
<dbReference type="SUPFAM" id="SSF52833">
    <property type="entry name" value="Thioredoxin-like"/>
    <property type="match status" value="1"/>
</dbReference>
<dbReference type="RefSeq" id="WP_010851256.1">
    <property type="nucleotide sequence ID" value="NZ_HF570956.1"/>
</dbReference>
<proteinExistence type="inferred from homology"/>
<keyword evidence="2 5" id="KW-0575">Peroxidase</keyword>
<organism evidence="7 8">
    <name type="scientific">Phycicoccus elongatus Lp2</name>
    <dbReference type="NCBI Taxonomy" id="1193181"/>
    <lineage>
        <taxon>Bacteria</taxon>
        <taxon>Bacillati</taxon>
        <taxon>Actinomycetota</taxon>
        <taxon>Actinomycetes</taxon>
        <taxon>Micrococcales</taxon>
        <taxon>Intrasporangiaceae</taxon>
        <taxon>Phycicoccus</taxon>
    </lineage>
</organism>
<dbReference type="PROSITE" id="PS51355">
    <property type="entry name" value="GLUTATHIONE_PEROXID_3"/>
    <property type="match status" value="1"/>
</dbReference>
<dbReference type="HOGENOM" id="CLU_029507_2_2_11"/>
<evidence type="ECO:0000259" key="6">
    <source>
        <dbReference type="PROSITE" id="PS51352"/>
    </source>
</evidence>
<dbReference type="Gene3D" id="3.40.30.10">
    <property type="entry name" value="Glutaredoxin"/>
    <property type="match status" value="1"/>
</dbReference>
<name>N0E6F0_9MICO</name>
<comment type="caution">
    <text evidence="7">The sequence shown here is derived from an EMBL/GenBank/DDBJ whole genome shotgun (WGS) entry which is preliminary data.</text>
</comment>
<evidence type="ECO:0000256" key="5">
    <source>
        <dbReference type="RuleBase" id="RU000499"/>
    </source>
</evidence>
<dbReference type="Pfam" id="PF00255">
    <property type="entry name" value="GSHPx"/>
    <property type="match status" value="1"/>
</dbReference>
<evidence type="ECO:0000256" key="2">
    <source>
        <dbReference type="ARBA" id="ARBA00022559"/>
    </source>
</evidence>